<comment type="caution">
    <text evidence="3">The sequence shown here is derived from an EMBL/GenBank/DDBJ whole genome shotgun (WGS) entry which is preliminary data.</text>
</comment>
<dbReference type="InterPro" id="IPR010559">
    <property type="entry name" value="Sig_transdc_His_kin_internal"/>
</dbReference>
<feature type="repeat" description="TPR" evidence="1">
    <location>
        <begin position="163"/>
        <end position="196"/>
    </location>
</feature>
<feature type="repeat" description="TPR" evidence="1">
    <location>
        <begin position="83"/>
        <end position="116"/>
    </location>
</feature>
<name>A0ABN0RJB5_9FLAO</name>
<dbReference type="RefSeq" id="WP_034647279.1">
    <property type="nucleotide sequence ID" value="NZ_ARZX01000045.1"/>
</dbReference>
<dbReference type="Pfam" id="PF06580">
    <property type="entry name" value="His_kinase"/>
    <property type="match status" value="1"/>
</dbReference>
<dbReference type="Pfam" id="PF13181">
    <property type="entry name" value="TPR_8"/>
    <property type="match status" value="1"/>
</dbReference>
<dbReference type="InterPro" id="IPR036890">
    <property type="entry name" value="HATPase_C_sf"/>
</dbReference>
<dbReference type="InterPro" id="IPR050640">
    <property type="entry name" value="Bact_2-comp_sensor_kinase"/>
</dbReference>
<proteinExistence type="predicted"/>
<dbReference type="SUPFAM" id="SSF48452">
    <property type="entry name" value="TPR-like"/>
    <property type="match status" value="2"/>
</dbReference>
<dbReference type="Gene3D" id="1.25.40.10">
    <property type="entry name" value="Tetratricopeptide repeat domain"/>
    <property type="match status" value="1"/>
</dbReference>
<feature type="domain" description="Signal transduction histidine kinase internal region" evidence="2">
    <location>
        <begin position="395"/>
        <end position="475"/>
    </location>
</feature>
<evidence type="ECO:0000256" key="1">
    <source>
        <dbReference type="PROSITE-ProRule" id="PRU00339"/>
    </source>
</evidence>
<dbReference type="PANTHER" id="PTHR34220:SF7">
    <property type="entry name" value="SENSOR HISTIDINE KINASE YPDA"/>
    <property type="match status" value="1"/>
</dbReference>
<dbReference type="InterPro" id="IPR011990">
    <property type="entry name" value="TPR-like_helical_dom_sf"/>
</dbReference>
<keyword evidence="4" id="KW-1185">Reference proteome</keyword>
<gene>
    <name evidence="3" type="ORF">KLA_17027</name>
</gene>
<protein>
    <submittedName>
        <fullName evidence="3">Signal transduction histidine kinase LytS</fullName>
    </submittedName>
</protein>
<dbReference type="EMBL" id="ARZX01000045">
    <property type="protein sequence ID" value="EWH10006.1"/>
    <property type="molecule type" value="Genomic_DNA"/>
</dbReference>
<evidence type="ECO:0000313" key="3">
    <source>
        <dbReference type="EMBL" id="EWH10006.1"/>
    </source>
</evidence>
<dbReference type="SMART" id="SM00028">
    <property type="entry name" value="TPR"/>
    <property type="match status" value="6"/>
</dbReference>
<evidence type="ECO:0000259" key="2">
    <source>
        <dbReference type="Pfam" id="PF06580"/>
    </source>
</evidence>
<dbReference type="Pfam" id="PF13424">
    <property type="entry name" value="TPR_12"/>
    <property type="match status" value="2"/>
</dbReference>
<keyword evidence="3" id="KW-0418">Kinase</keyword>
<dbReference type="PANTHER" id="PTHR34220">
    <property type="entry name" value="SENSOR HISTIDINE KINASE YPDA"/>
    <property type="match status" value="1"/>
</dbReference>
<feature type="repeat" description="TPR" evidence="1">
    <location>
        <begin position="203"/>
        <end position="236"/>
    </location>
</feature>
<keyword evidence="1" id="KW-0802">TPR repeat</keyword>
<reference evidence="3 4" key="1">
    <citation type="journal article" date="2014" name="Genome Announc.">
        <title>Draft Genome Sequence of the Carrageenan-Degrading Bacterium Cellulophaga sp. Strain KL-A, Isolated from Decaying Marine Algae.</title>
        <authorList>
            <person name="Shan D."/>
            <person name="Ying J."/>
            <person name="Li X."/>
            <person name="Gao Z."/>
            <person name="Wei G."/>
            <person name="Shao Z."/>
        </authorList>
    </citation>
    <scope>NUCLEOTIDE SEQUENCE [LARGE SCALE GENOMIC DNA]</scope>
    <source>
        <strain evidence="3 4">KL-A</strain>
    </source>
</reference>
<dbReference type="PROSITE" id="PS50005">
    <property type="entry name" value="TPR"/>
    <property type="match status" value="4"/>
</dbReference>
<keyword evidence="3" id="KW-0808">Transferase</keyword>
<evidence type="ECO:0000313" key="4">
    <source>
        <dbReference type="Proteomes" id="UP000019275"/>
    </source>
</evidence>
<dbReference type="Gene3D" id="3.30.565.10">
    <property type="entry name" value="Histidine kinase-like ATPase, C-terminal domain"/>
    <property type="match status" value="1"/>
</dbReference>
<dbReference type="Proteomes" id="UP000019275">
    <property type="component" value="Unassembled WGS sequence"/>
</dbReference>
<sequence>MKPVLRSLIIITYLVFCCFSSLAQEKDSILNLLDGYIKKDTIRGQYLIEASNYLTYSKPKVAIEYIDEAIKIAKDKKWKKGTASALNQKGSIYYTMANNLKALDLFLEALSISENINDEKLTINLYNNVANIYADMKDFDKALANYNNCLNISIELKDTINQIRAYNNIGNVYSETNRVNTSINYFDKALLYAKQVNNIFFVAAIINNKGLAYKRKKDYNNSLKHYKEALQISREINNKYIEASALNSLGKVLVLQNKFNQAKIYAKNALVVSKNIDAVEWQADSWLVLNQVYENDQNHKKSLLAFKNYIKLRDSVATEEKKAELTKKDMQYQIDKQDTLSKAEIKRQSLIKNSAIGAGSSLLLFSIVGYFLYKRKRDAEAQKNIAEFKTKIAETELKALRSQMNPHFIFNSLNSISNYLVNNDIKKADEYLLKFSILTRSILENSEKKWISLKDDLELLKMYIDIESLRLKNKLNHIVSINNNIDLENTLIPPLILQPFIENSIWHGVSQIEAEGIIKIEINSNNKTLICAVEDNGIGREKATRNLNKTSSMGIKITSQRIDLINKTKKANETIKYTDKEKGLRVEVTLPLKLKF</sequence>
<dbReference type="GO" id="GO:0016301">
    <property type="term" value="F:kinase activity"/>
    <property type="evidence" value="ECO:0007669"/>
    <property type="project" value="UniProtKB-KW"/>
</dbReference>
<dbReference type="InterPro" id="IPR019734">
    <property type="entry name" value="TPR_rpt"/>
</dbReference>
<accession>A0ABN0RJB5</accession>
<feature type="repeat" description="TPR" evidence="1">
    <location>
        <begin position="123"/>
        <end position="156"/>
    </location>
</feature>
<dbReference type="SUPFAM" id="SSF55874">
    <property type="entry name" value="ATPase domain of HSP90 chaperone/DNA topoisomerase II/histidine kinase"/>
    <property type="match status" value="1"/>
</dbReference>
<organism evidence="3 4">
    <name type="scientific">Cellulophaga geojensis KL-A</name>
    <dbReference type="NCBI Taxonomy" id="1328323"/>
    <lineage>
        <taxon>Bacteria</taxon>
        <taxon>Pseudomonadati</taxon>
        <taxon>Bacteroidota</taxon>
        <taxon>Flavobacteriia</taxon>
        <taxon>Flavobacteriales</taxon>
        <taxon>Flavobacteriaceae</taxon>
        <taxon>Cellulophaga</taxon>
    </lineage>
</organism>